<reference evidence="2 3" key="1">
    <citation type="submission" date="2019-02" db="EMBL/GenBank/DDBJ databases">
        <title>Genome analysis provides insights into bioremediation potentialities and Haloocin production by Natrinema altunense strain 4.1R isolated from Chott Douz in Tunisian desert.</title>
        <authorList>
            <person name="Najjari A."/>
            <person name="Youssef N."/>
            <person name="Ben Dhia O."/>
            <person name="Ferjani R."/>
            <person name="El Hidri D."/>
            <person name="Ouzari H.I."/>
            <person name="Cherif A."/>
        </authorList>
    </citation>
    <scope>NUCLEOTIDE SEQUENCE [LARGE SCALE GENOMIC DNA]</scope>
    <source>
        <strain evidence="2 3">4.1R</strain>
    </source>
</reference>
<dbReference type="AlphaFoldDB" id="A0A482Y606"/>
<proteinExistence type="predicted"/>
<gene>
    <name evidence="2" type="ORF">ELS17_07290</name>
</gene>
<feature type="region of interest" description="Disordered" evidence="1">
    <location>
        <begin position="295"/>
        <end position="327"/>
    </location>
</feature>
<feature type="compositionally biased region" description="Low complexity" evidence="1">
    <location>
        <begin position="473"/>
        <end position="505"/>
    </location>
</feature>
<feature type="region of interest" description="Disordered" evidence="1">
    <location>
        <begin position="461"/>
        <end position="520"/>
    </location>
</feature>
<feature type="compositionally biased region" description="Basic and acidic residues" evidence="1">
    <location>
        <begin position="295"/>
        <end position="309"/>
    </location>
</feature>
<dbReference type="OrthoDB" id="85977at2157"/>
<dbReference type="NCBIfam" id="NF038145">
    <property type="entry name" value="Hvo_1808_fam"/>
    <property type="match status" value="1"/>
</dbReference>
<comment type="caution">
    <text evidence="2">The sequence shown here is derived from an EMBL/GenBank/DDBJ whole genome shotgun (WGS) entry which is preliminary data.</text>
</comment>
<dbReference type="Proteomes" id="UP000292704">
    <property type="component" value="Unassembled WGS sequence"/>
</dbReference>
<dbReference type="RefSeq" id="WP_130170120.1">
    <property type="nucleotide sequence ID" value="NZ_SHMR01000001.1"/>
</dbReference>
<sequence>MRLRLFAVLALVVLSGCALPGSQSGFDTDRDLGGVGDYSSDDTFAFDTADGLTESQLEAVKYRSMARIEVVRGLKYERDVSLEVVSRAAYRDQWAGGSGNASAFENEVWRGAFVVDGETDVERAFDDLYGDSIQGYYVDDRIVIVTEDADDIRIDRRTLVHELTHALQDQHFGIGRESETIDGVRAENGLLEGEAGYVPERYDRRCGAEWQCLPDTQPPPASGAGLTERPFNVGLFLSIYAPYAEGPSFVADLHERGGWDAVDRAHDEPPRSTAQLLHPERYPDTRPVDVTVADRSSDDWHPITDRADATDDGNGTAGAGGEPRTETVGEATLFATLWANGAIDRPLTAGTPDRAQYNYSHPATEGWAGDTIRVYRHADEPTRTGHVWRLEWDSPADAAEFADAYRRLLEIRGAEPVDSAAGVFRIPDGDPFAGAYRVSTTGTTVDIVGAPTVGDLGAIHAATPGSTSPPEPAAALESGATAASTATANPSVAPTVAVPTSTAVADPETGRQSPRSPVDG</sequence>
<accession>A0A482Y606</accession>
<dbReference type="EMBL" id="SHMR01000001">
    <property type="protein sequence ID" value="RZH69236.1"/>
    <property type="molecule type" value="Genomic_DNA"/>
</dbReference>
<organism evidence="2 3">
    <name type="scientific">Natrinema altunense</name>
    <dbReference type="NCBI Taxonomy" id="222984"/>
    <lineage>
        <taxon>Archaea</taxon>
        <taxon>Methanobacteriati</taxon>
        <taxon>Methanobacteriota</taxon>
        <taxon>Stenosarchaea group</taxon>
        <taxon>Halobacteria</taxon>
        <taxon>Halobacteriales</taxon>
        <taxon>Natrialbaceae</taxon>
        <taxon>Natrinema</taxon>
    </lineage>
</organism>
<evidence type="ECO:0008006" key="4">
    <source>
        <dbReference type="Google" id="ProtNLM"/>
    </source>
</evidence>
<dbReference type="PROSITE" id="PS51257">
    <property type="entry name" value="PROKAR_LIPOPROTEIN"/>
    <property type="match status" value="1"/>
</dbReference>
<feature type="compositionally biased region" description="Polar residues" evidence="1">
    <location>
        <begin position="510"/>
        <end position="520"/>
    </location>
</feature>
<dbReference type="InterPro" id="IPR047792">
    <property type="entry name" value="Hvo_1808-like"/>
</dbReference>
<evidence type="ECO:0000313" key="2">
    <source>
        <dbReference type="EMBL" id="RZH69236.1"/>
    </source>
</evidence>
<protein>
    <recommendedName>
        <fullName evidence="4">DUF4157 domain-containing protein</fullName>
    </recommendedName>
</protein>
<name>A0A482Y606_9EURY</name>
<evidence type="ECO:0000256" key="1">
    <source>
        <dbReference type="SAM" id="MobiDB-lite"/>
    </source>
</evidence>
<dbReference type="STRING" id="222984.GCA_000731985_03154"/>
<evidence type="ECO:0000313" key="3">
    <source>
        <dbReference type="Proteomes" id="UP000292704"/>
    </source>
</evidence>